<evidence type="ECO:0000256" key="1">
    <source>
        <dbReference type="ARBA" id="ARBA00022723"/>
    </source>
</evidence>
<evidence type="ECO:0000313" key="9">
    <source>
        <dbReference type="EMBL" id="CAD7629771.1"/>
    </source>
</evidence>
<evidence type="ECO:0000256" key="6">
    <source>
        <dbReference type="SAM" id="MobiDB-lite"/>
    </source>
</evidence>
<comment type="catalytic activity">
    <reaction evidence="5">
        <text>S-ubiquitinyl-[E2 ubiquitin-conjugating enzyme]-L-cysteine + [acceptor protein]-L-lysine = [E2 ubiquitin-conjugating enzyme]-L-cysteine + N(6)-ubiquitinyl-[acceptor protein]-L-lysine.</text>
        <dbReference type="EC" id="2.3.2.27"/>
    </reaction>
</comment>
<name>A0A7R9Q2E9_9ACAR</name>
<dbReference type="GO" id="GO:0008270">
    <property type="term" value="F:zinc ion binding"/>
    <property type="evidence" value="ECO:0007669"/>
    <property type="project" value="UniProtKB-UniRule"/>
</dbReference>
<feature type="domain" description="WWE" evidence="8">
    <location>
        <begin position="59"/>
        <end position="140"/>
    </location>
</feature>
<dbReference type="GO" id="GO:0051865">
    <property type="term" value="P:protein autoubiquitination"/>
    <property type="evidence" value="ECO:0007669"/>
    <property type="project" value="UniProtKB-UniRule"/>
</dbReference>
<dbReference type="GO" id="GO:0006511">
    <property type="term" value="P:ubiquitin-dependent protein catabolic process"/>
    <property type="evidence" value="ECO:0007669"/>
    <property type="project" value="UniProtKB-UniRule"/>
</dbReference>
<keyword evidence="10" id="KW-1185">Reference proteome</keyword>
<dbReference type="Pfam" id="PF02825">
    <property type="entry name" value="WWE"/>
    <property type="match status" value="1"/>
</dbReference>
<dbReference type="UniPathway" id="UPA00143"/>
<dbReference type="PANTHER" id="PTHR13417">
    <property type="entry name" value="E3 UBIQUITIN-PROTEIN LIGASE RNF146"/>
    <property type="match status" value="1"/>
</dbReference>
<dbReference type="SMART" id="SM00678">
    <property type="entry name" value="WWE"/>
    <property type="match status" value="1"/>
</dbReference>
<dbReference type="EMBL" id="CAJPIZ010007295">
    <property type="protein sequence ID" value="CAG2110201.1"/>
    <property type="molecule type" value="Genomic_DNA"/>
</dbReference>
<dbReference type="GO" id="GO:0061630">
    <property type="term" value="F:ubiquitin protein ligase activity"/>
    <property type="evidence" value="ECO:0007669"/>
    <property type="project" value="UniProtKB-UniRule"/>
</dbReference>
<dbReference type="SMART" id="SM00184">
    <property type="entry name" value="RING"/>
    <property type="match status" value="1"/>
</dbReference>
<dbReference type="PROSITE" id="PS00518">
    <property type="entry name" value="ZF_RING_1"/>
    <property type="match status" value="1"/>
</dbReference>
<feature type="compositionally biased region" description="Basic and acidic residues" evidence="6">
    <location>
        <begin position="202"/>
        <end position="216"/>
    </location>
</feature>
<dbReference type="Proteomes" id="UP000759131">
    <property type="component" value="Unassembled WGS sequence"/>
</dbReference>
<accession>A0A7R9Q2E9</accession>
<reference evidence="9" key="1">
    <citation type="submission" date="2020-11" db="EMBL/GenBank/DDBJ databases">
        <authorList>
            <person name="Tran Van P."/>
        </authorList>
    </citation>
    <scope>NUCLEOTIDE SEQUENCE</scope>
</reference>
<keyword evidence="5" id="KW-0963">Cytoplasm</keyword>
<dbReference type="PROSITE" id="PS50918">
    <property type="entry name" value="WWE"/>
    <property type="match status" value="1"/>
</dbReference>
<feature type="region of interest" description="Disordered" evidence="6">
    <location>
        <begin position="169"/>
        <end position="222"/>
    </location>
</feature>
<dbReference type="GO" id="GO:0016055">
    <property type="term" value="P:Wnt signaling pathway"/>
    <property type="evidence" value="ECO:0007669"/>
    <property type="project" value="InterPro"/>
</dbReference>
<dbReference type="SUPFAM" id="SSF57850">
    <property type="entry name" value="RING/U-box"/>
    <property type="match status" value="1"/>
</dbReference>
<dbReference type="InterPro" id="IPR013083">
    <property type="entry name" value="Znf_RING/FYVE/PHD"/>
</dbReference>
<sequence>MECPKVCAVCMSSPVFPIQLSCEHIFCYLCVKGVVNNDNTSKCPSIDANVLKHPKFVANGVNSCDRPVGAFDTIQWFYEGRKGTGFWAYDHSNAVILEEAFINDQKMCEITISGVIYCVDFVRQIQYQKYQTSRKRSIRRDLLSNIESAKGIAGVSKYLVRNIFTGNQSKSSDGAHTSAQNSAKNVNKHSLDNSAEESESEEPIHKKVKVEVKVEPDSTNNT</sequence>
<feature type="domain" description="RING-type" evidence="7">
    <location>
        <begin position="7"/>
        <end position="44"/>
    </location>
</feature>
<dbReference type="InterPro" id="IPR001841">
    <property type="entry name" value="Znf_RING"/>
</dbReference>
<keyword evidence="5" id="KW-0808">Transferase</keyword>
<dbReference type="EMBL" id="OC861870">
    <property type="protein sequence ID" value="CAD7629771.1"/>
    <property type="molecule type" value="Genomic_DNA"/>
</dbReference>
<comment type="function">
    <text evidence="5">E3 ubiquitin-protein ligase that specifically binds poly-ADP-ribosylated proteins and mediates their ubiquitination and subsequent degradation.</text>
</comment>
<dbReference type="AlphaFoldDB" id="A0A7R9Q2E9"/>
<dbReference type="Pfam" id="PF00097">
    <property type="entry name" value="zf-C3HC4"/>
    <property type="match status" value="1"/>
</dbReference>
<evidence type="ECO:0000259" key="8">
    <source>
        <dbReference type="PROSITE" id="PS50918"/>
    </source>
</evidence>
<comment type="subcellular location">
    <subcellularLocation>
        <location evidence="5">Cytoplasm</location>
        <location evidence="5">Cytosol</location>
    </subcellularLocation>
</comment>
<evidence type="ECO:0000256" key="3">
    <source>
        <dbReference type="ARBA" id="ARBA00022833"/>
    </source>
</evidence>
<dbReference type="InterPro" id="IPR018123">
    <property type="entry name" value="WWE-dom_subgr"/>
</dbReference>
<organism evidence="9">
    <name type="scientific">Medioppia subpectinata</name>
    <dbReference type="NCBI Taxonomy" id="1979941"/>
    <lineage>
        <taxon>Eukaryota</taxon>
        <taxon>Metazoa</taxon>
        <taxon>Ecdysozoa</taxon>
        <taxon>Arthropoda</taxon>
        <taxon>Chelicerata</taxon>
        <taxon>Arachnida</taxon>
        <taxon>Acari</taxon>
        <taxon>Acariformes</taxon>
        <taxon>Sarcoptiformes</taxon>
        <taxon>Oribatida</taxon>
        <taxon>Brachypylina</taxon>
        <taxon>Oppioidea</taxon>
        <taxon>Oppiidae</taxon>
        <taxon>Medioppia</taxon>
    </lineage>
</organism>
<feature type="compositionally biased region" description="Polar residues" evidence="6">
    <location>
        <begin position="169"/>
        <end position="185"/>
    </location>
</feature>
<dbReference type="OrthoDB" id="10065815at2759"/>
<evidence type="ECO:0000256" key="5">
    <source>
        <dbReference type="RuleBase" id="RU367115"/>
    </source>
</evidence>
<gene>
    <name evidence="9" type="ORF">OSB1V03_LOCUS10186</name>
</gene>
<evidence type="ECO:0000313" key="10">
    <source>
        <dbReference type="Proteomes" id="UP000759131"/>
    </source>
</evidence>
<evidence type="ECO:0000256" key="4">
    <source>
        <dbReference type="PROSITE-ProRule" id="PRU00175"/>
    </source>
</evidence>
<dbReference type="InterPro" id="IPR033509">
    <property type="entry name" value="RNF146"/>
</dbReference>
<protein>
    <recommendedName>
        <fullName evidence="5">E3 ubiquitin-protein ligase</fullName>
        <ecNumber evidence="5">2.3.2.27</ecNumber>
    </recommendedName>
</protein>
<dbReference type="EC" id="2.3.2.27" evidence="5"/>
<keyword evidence="3 5" id="KW-0862">Zinc</keyword>
<dbReference type="PROSITE" id="PS50089">
    <property type="entry name" value="ZF_RING_2"/>
    <property type="match status" value="1"/>
</dbReference>
<dbReference type="Gene3D" id="3.30.40.10">
    <property type="entry name" value="Zinc/RING finger domain, C3HC4 (zinc finger)"/>
    <property type="match status" value="1"/>
</dbReference>
<comment type="pathway">
    <text evidence="5">Protein modification; protein ubiquitination.</text>
</comment>
<dbReference type="Gene3D" id="3.30.720.50">
    <property type="match status" value="1"/>
</dbReference>
<keyword evidence="1 5" id="KW-0479">Metal-binding</keyword>
<evidence type="ECO:0000259" key="7">
    <source>
        <dbReference type="PROSITE" id="PS50089"/>
    </source>
</evidence>
<keyword evidence="2 4" id="KW-0863">Zinc-finger</keyword>
<dbReference type="InterPro" id="IPR037197">
    <property type="entry name" value="WWE_dom_sf"/>
</dbReference>
<dbReference type="InterPro" id="IPR018957">
    <property type="entry name" value="Znf_C3HC4_RING-type"/>
</dbReference>
<comment type="PTM">
    <text evidence="5">Ubiquitinated; autoubiquitinated.</text>
</comment>
<dbReference type="GO" id="GO:0005829">
    <property type="term" value="C:cytosol"/>
    <property type="evidence" value="ECO:0007669"/>
    <property type="project" value="UniProtKB-SubCell"/>
</dbReference>
<comment type="domain">
    <text evidence="5">The WWE domain mediates non-covalent poly(ADP-ribose)-binding.</text>
</comment>
<dbReference type="PANTHER" id="PTHR13417:SF2">
    <property type="entry name" value="E3 UBIQUITIN-PROTEIN LIGASE RNF146"/>
    <property type="match status" value="1"/>
</dbReference>
<proteinExistence type="predicted"/>
<dbReference type="GO" id="GO:0072572">
    <property type="term" value="F:poly-ADP-D-ribose binding"/>
    <property type="evidence" value="ECO:0007669"/>
    <property type="project" value="UniProtKB-UniRule"/>
</dbReference>
<dbReference type="InterPro" id="IPR017907">
    <property type="entry name" value="Znf_RING_CS"/>
</dbReference>
<dbReference type="InterPro" id="IPR004170">
    <property type="entry name" value="WWE_dom"/>
</dbReference>
<keyword evidence="5" id="KW-0833">Ubl conjugation pathway</keyword>
<dbReference type="SUPFAM" id="SSF117839">
    <property type="entry name" value="WWE domain"/>
    <property type="match status" value="1"/>
</dbReference>
<dbReference type="GO" id="GO:0005634">
    <property type="term" value="C:nucleus"/>
    <property type="evidence" value="ECO:0007669"/>
    <property type="project" value="TreeGrafter"/>
</dbReference>
<evidence type="ECO:0000256" key="2">
    <source>
        <dbReference type="ARBA" id="ARBA00022771"/>
    </source>
</evidence>